<dbReference type="AlphaFoldDB" id="A0AAU9T8C9"/>
<protein>
    <submittedName>
        <fullName evidence="2">Uncharacterized protein</fullName>
    </submittedName>
</protein>
<keyword evidence="1" id="KW-1133">Transmembrane helix</keyword>
<dbReference type="InterPro" id="IPR029071">
    <property type="entry name" value="Ubiquitin-like_domsf"/>
</dbReference>
<reference evidence="2 3" key="1">
    <citation type="submission" date="2022-03" db="EMBL/GenBank/DDBJ databases">
        <authorList>
            <person name="Nunn A."/>
            <person name="Chopra R."/>
            <person name="Nunn A."/>
            <person name="Contreras Garrido A."/>
        </authorList>
    </citation>
    <scope>NUCLEOTIDE SEQUENCE [LARGE SCALE GENOMIC DNA]</scope>
</reference>
<feature type="transmembrane region" description="Helical" evidence="1">
    <location>
        <begin position="129"/>
        <end position="147"/>
    </location>
</feature>
<keyword evidence="3" id="KW-1185">Reference proteome</keyword>
<dbReference type="Gene3D" id="3.10.20.90">
    <property type="entry name" value="Phosphatidylinositol 3-kinase Catalytic Subunit, Chain A, domain 1"/>
    <property type="match status" value="1"/>
</dbReference>
<dbReference type="PANTHER" id="PTHR48440:SF1">
    <property type="entry name" value="PAW DOMAIN-CONTAINING PROTEIN"/>
    <property type="match status" value="1"/>
</dbReference>
<evidence type="ECO:0000256" key="1">
    <source>
        <dbReference type="SAM" id="Phobius"/>
    </source>
</evidence>
<proteinExistence type="predicted"/>
<evidence type="ECO:0000313" key="2">
    <source>
        <dbReference type="EMBL" id="CAH2080671.1"/>
    </source>
</evidence>
<dbReference type="Proteomes" id="UP000836841">
    <property type="component" value="Unassembled WGS sequence"/>
</dbReference>
<keyword evidence="1" id="KW-0472">Membrane</keyword>
<accession>A0AAU9T8C9</accession>
<dbReference type="PANTHER" id="PTHR48440">
    <property type="match status" value="1"/>
</dbReference>
<comment type="caution">
    <text evidence="2">The sequence shown here is derived from an EMBL/GenBank/DDBJ whole genome shotgun (WGS) entry which is preliminary data.</text>
</comment>
<evidence type="ECO:0000313" key="3">
    <source>
        <dbReference type="Proteomes" id="UP000836841"/>
    </source>
</evidence>
<gene>
    <name evidence="2" type="ORF">TAV2_LOCUS26367</name>
</gene>
<organism evidence="2 3">
    <name type="scientific">Thlaspi arvense</name>
    <name type="common">Field penny-cress</name>
    <dbReference type="NCBI Taxonomy" id="13288"/>
    <lineage>
        <taxon>Eukaryota</taxon>
        <taxon>Viridiplantae</taxon>
        <taxon>Streptophyta</taxon>
        <taxon>Embryophyta</taxon>
        <taxon>Tracheophyta</taxon>
        <taxon>Spermatophyta</taxon>
        <taxon>Magnoliopsida</taxon>
        <taxon>eudicotyledons</taxon>
        <taxon>Gunneridae</taxon>
        <taxon>Pentapetalae</taxon>
        <taxon>rosids</taxon>
        <taxon>malvids</taxon>
        <taxon>Brassicales</taxon>
        <taxon>Brassicaceae</taxon>
        <taxon>Thlaspideae</taxon>
        <taxon>Thlaspi</taxon>
    </lineage>
</organism>
<name>A0AAU9T8C9_THLAR</name>
<sequence>MVARKFLVRHDDSDFAVDYDTDDGLEVFKFQLFSLTSIPPDEQKILGSDDDRAVLDDSDLVSISERLRLVSVNGQVKKEQDLGGHGAEMEKFDEELARMLQEEEDALMFQQFDREEEIERRIRPYISQVLMVIEIRIFLILLVPLVISPTLPFFLRIAECKKKSKAFACTIQPT</sequence>
<dbReference type="SUPFAM" id="SSF54236">
    <property type="entry name" value="Ubiquitin-like"/>
    <property type="match status" value="1"/>
</dbReference>
<keyword evidence="1" id="KW-0812">Transmembrane</keyword>
<dbReference type="EMBL" id="CAJVSB020000950">
    <property type="protein sequence ID" value="CAH2080671.1"/>
    <property type="molecule type" value="Genomic_DNA"/>
</dbReference>